<dbReference type="AlphaFoldDB" id="A0AAD7PXP6"/>
<keyword evidence="2" id="KW-1185">Reference proteome</keyword>
<dbReference type="PANTHER" id="PTHR33882:SF2">
    <property type="entry name" value="EXPRESSED PROTEIN"/>
    <property type="match status" value="1"/>
</dbReference>
<sequence>MDFTKIREMRNQNKREVSRASIGNEKEFIASASNSLNTSNIVYQHAHYHQTQHSPTIRFLGQICNALSVSYYYEETWNNHKTSSWYYINKIVTPPHNIGIHVKHTWNVPLYDRTW</sequence>
<dbReference type="KEGG" id="qsa:O6P43_009182"/>
<gene>
    <name evidence="1" type="ORF">O6P43_009182</name>
</gene>
<name>A0AAD7PXP6_QUISA</name>
<dbReference type="EMBL" id="JARAOO010000004">
    <property type="protein sequence ID" value="KAJ7971103.1"/>
    <property type="molecule type" value="Genomic_DNA"/>
</dbReference>
<comment type="caution">
    <text evidence="1">The sequence shown here is derived from an EMBL/GenBank/DDBJ whole genome shotgun (WGS) entry which is preliminary data.</text>
</comment>
<dbReference type="Proteomes" id="UP001163823">
    <property type="component" value="Chromosome 4"/>
</dbReference>
<dbReference type="PANTHER" id="PTHR33882">
    <property type="entry name" value="PATHOGENIC TYPE III EFFECTOR AVIRULENCE FACTOR AVR AVRRPT-CLEAVAGE: CLEAVAGE SITE PROTEIN"/>
    <property type="match status" value="1"/>
</dbReference>
<evidence type="ECO:0000313" key="1">
    <source>
        <dbReference type="EMBL" id="KAJ7971103.1"/>
    </source>
</evidence>
<protein>
    <submittedName>
        <fullName evidence="1">Pathogenic type III effector avirulence factor Avr cleavage site-containing protein</fullName>
    </submittedName>
</protein>
<accession>A0AAD7PXP6</accession>
<proteinExistence type="predicted"/>
<evidence type="ECO:0000313" key="2">
    <source>
        <dbReference type="Proteomes" id="UP001163823"/>
    </source>
</evidence>
<organism evidence="1 2">
    <name type="scientific">Quillaja saponaria</name>
    <name type="common">Soap bark tree</name>
    <dbReference type="NCBI Taxonomy" id="32244"/>
    <lineage>
        <taxon>Eukaryota</taxon>
        <taxon>Viridiplantae</taxon>
        <taxon>Streptophyta</taxon>
        <taxon>Embryophyta</taxon>
        <taxon>Tracheophyta</taxon>
        <taxon>Spermatophyta</taxon>
        <taxon>Magnoliopsida</taxon>
        <taxon>eudicotyledons</taxon>
        <taxon>Gunneridae</taxon>
        <taxon>Pentapetalae</taxon>
        <taxon>rosids</taxon>
        <taxon>fabids</taxon>
        <taxon>Fabales</taxon>
        <taxon>Quillajaceae</taxon>
        <taxon>Quillaja</taxon>
    </lineage>
</organism>
<reference evidence="1" key="1">
    <citation type="journal article" date="2023" name="Science">
        <title>Elucidation of the pathway for biosynthesis of saponin adjuvants from the soapbark tree.</title>
        <authorList>
            <person name="Reed J."/>
            <person name="Orme A."/>
            <person name="El-Demerdash A."/>
            <person name="Owen C."/>
            <person name="Martin L.B.B."/>
            <person name="Misra R.C."/>
            <person name="Kikuchi S."/>
            <person name="Rejzek M."/>
            <person name="Martin A.C."/>
            <person name="Harkess A."/>
            <person name="Leebens-Mack J."/>
            <person name="Louveau T."/>
            <person name="Stephenson M.J."/>
            <person name="Osbourn A."/>
        </authorList>
    </citation>
    <scope>NUCLEOTIDE SEQUENCE</scope>
    <source>
        <strain evidence="1">S10</strain>
    </source>
</reference>